<comment type="similarity">
    <text evidence="1">Belongs to the ROK (NagC/XylR) family.</text>
</comment>
<dbReference type="Proteomes" id="UP000280346">
    <property type="component" value="Unassembled WGS sequence"/>
</dbReference>
<gene>
    <name evidence="2" type="ORF">EJ913_17790</name>
</gene>
<evidence type="ECO:0000313" key="2">
    <source>
        <dbReference type="EMBL" id="RUQ68481.1"/>
    </source>
</evidence>
<proteinExistence type="inferred from homology"/>
<keyword evidence="3" id="KW-1185">Reference proteome</keyword>
<dbReference type="EMBL" id="RZIJ01000014">
    <property type="protein sequence ID" value="RUQ68481.1"/>
    <property type="molecule type" value="Genomic_DNA"/>
</dbReference>
<accession>A0A433J6D9</accession>
<dbReference type="AlphaFoldDB" id="A0A433J6D9"/>
<dbReference type="OrthoDB" id="49685at2"/>
<dbReference type="PANTHER" id="PTHR18964:SF149">
    <property type="entry name" value="BIFUNCTIONAL UDP-N-ACETYLGLUCOSAMINE 2-EPIMERASE_N-ACETYLMANNOSAMINE KINASE"/>
    <property type="match status" value="1"/>
</dbReference>
<sequence length="410" mass="42091">MTPASHAIGNNPGRSRSHNRRVVLEAVRLHGPLGRTDIARIAHLTAQAVSNIVGELLAEGLLVEDGRRRSGRGQPPIQFAVNPDGGVTLGIEIGAHRLTTLAVDLAGRLRAQRERSIAATDPAHVLPLIAGEVAAIRATDSIRRSALLGVGVVMPGPFGVDGLIPGGPTTLGGWDGLDPAALIEAALAEAELGEPVLLGNDATAAAVGERLHGAARSLRNFCHLYFGQGLGLGIMIDGRPFGGAFGNAGEIGHVVVEAGGRSCACGNRGCLEQYASLQALEERLAAAGIAAVDSDAIARLHREGHPVVTAWIAEAAARLGPQIVTLENLFDPEAIVFGGVLPDGVIAALIAALEPLPTSVAGRRHRNVPRVIAGTTGRLTAALGAAALPLLETMTPKLDRTPPPEVTAAG</sequence>
<dbReference type="PANTHER" id="PTHR18964">
    <property type="entry name" value="ROK (REPRESSOR, ORF, KINASE) FAMILY"/>
    <property type="match status" value="1"/>
</dbReference>
<evidence type="ECO:0000256" key="1">
    <source>
        <dbReference type="ARBA" id="ARBA00006479"/>
    </source>
</evidence>
<reference evidence="2 3" key="1">
    <citation type="submission" date="2018-12" db="EMBL/GenBank/DDBJ databases">
        <authorList>
            <person name="Yang Y."/>
        </authorList>
    </citation>
    <scope>NUCLEOTIDE SEQUENCE [LARGE SCALE GENOMIC DNA]</scope>
    <source>
        <strain evidence="2 3">GSF71</strain>
    </source>
</reference>
<comment type="caution">
    <text evidence="2">The sequence shown here is derived from an EMBL/GenBank/DDBJ whole genome shotgun (WGS) entry which is preliminary data.</text>
</comment>
<dbReference type="Gene3D" id="1.10.10.10">
    <property type="entry name" value="Winged helix-like DNA-binding domain superfamily/Winged helix DNA-binding domain"/>
    <property type="match status" value="1"/>
</dbReference>
<dbReference type="RefSeq" id="WP_127000285.1">
    <property type="nucleotide sequence ID" value="NZ_CP173194.1"/>
</dbReference>
<name>A0A433J6D9_9PROT</name>
<dbReference type="InterPro" id="IPR000600">
    <property type="entry name" value="ROK"/>
</dbReference>
<organism evidence="2 3">
    <name type="scientific">Azospirillum doebereinerae</name>
    <dbReference type="NCBI Taxonomy" id="92933"/>
    <lineage>
        <taxon>Bacteria</taxon>
        <taxon>Pseudomonadati</taxon>
        <taxon>Pseudomonadota</taxon>
        <taxon>Alphaproteobacteria</taxon>
        <taxon>Rhodospirillales</taxon>
        <taxon>Azospirillaceae</taxon>
        <taxon>Azospirillum</taxon>
    </lineage>
</organism>
<dbReference type="Gene3D" id="3.30.420.40">
    <property type="match status" value="2"/>
</dbReference>
<dbReference type="Pfam" id="PF00480">
    <property type="entry name" value="ROK"/>
    <property type="match status" value="1"/>
</dbReference>
<dbReference type="InterPro" id="IPR036388">
    <property type="entry name" value="WH-like_DNA-bd_sf"/>
</dbReference>
<dbReference type="InterPro" id="IPR043129">
    <property type="entry name" value="ATPase_NBD"/>
</dbReference>
<dbReference type="SUPFAM" id="SSF53067">
    <property type="entry name" value="Actin-like ATPase domain"/>
    <property type="match status" value="1"/>
</dbReference>
<evidence type="ECO:0000313" key="3">
    <source>
        <dbReference type="Proteomes" id="UP000280346"/>
    </source>
</evidence>
<dbReference type="InterPro" id="IPR036390">
    <property type="entry name" value="WH_DNA-bd_sf"/>
</dbReference>
<protein>
    <submittedName>
        <fullName evidence="2">ROK family transcriptional regulator</fullName>
    </submittedName>
</protein>
<dbReference type="SUPFAM" id="SSF46785">
    <property type="entry name" value="Winged helix' DNA-binding domain"/>
    <property type="match status" value="1"/>
</dbReference>